<evidence type="ECO:0000313" key="2">
    <source>
        <dbReference type="EMBL" id="EAZ92275.1"/>
    </source>
</evidence>
<dbReference type="Proteomes" id="UP000003781">
    <property type="component" value="Unassembled WGS sequence"/>
</dbReference>
<dbReference type="PANTHER" id="PTHR45947">
    <property type="entry name" value="SULFOQUINOVOSYL TRANSFERASE SQD2"/>
    <property type="match status" value="1"/>
</dbReference>
<dbReference type="CDD" id="cd03801">
    <property type="entry name" value="GT4_PimA-like"/>
    <property type="match status" value="1"/>
</dbReference>
<gene>
    <name evidence="2" type="ORF">CY0110_27989</name>
</gene>
<accession>A3IMA6</accession>
<dbReference type="GO" id="GO:0016757">
    <property type="term" value="F:glycosyltransferase activity"/>
    <property type="evidence" value="ECO:0007669"/>
    <property type="project" value="InterPro"/>
</dbReference>
<dbReference type="InterPro" id="IPR001296">
    <property type="entry name" value="Glyco_trans_1"/>
</dbReference>
<proteinExistence type="predicted"/>
<reference evidence="2 3" key="1">
    <citation type="submission" date="2007-03" db="EMBL/GenBank/DDBJ databases">
        <authorList>
            <person name="Stal L."/>
            <person name="Ferriera S."/>
            <person name="Johnson J."/>
            <person name="Kravitz S."/>
            <person name="Beeson K."/>
            <person name="Sutton G."/>
            <person name="Rogers Y.-H."/>
            <person name="Friedman R."/>
            <person name="Frazier M."/>
            <person name="Venter J.C."/>
        </authorList>
    </citation>
    <scope>NUCLEOTIDE SEQUENCE [LARGE SCALE GENOMIC DNA]</scope>
    <source>
        <strain evidence="2 3">CCY0110</strain>
    </source>
</reference>
<dbReference type="PANTHER" id="PTHR45947:SF3">
    <property type="entry name" value="SULFOQUINOVOSYL TRANSFERASE SQD2"/>
    <property type="match status" value="1"/>
</dbReference>
<keyword evidence="3" id="KW-1185">Reference proteome</keyword>
<comment type="caution">
    <text evidence="2">The sequence shown here is derived from an EMBL/GenBank/DDBJ whole genome shotgun (WGS) entry which is preliminary data.</text>
</comment>
<dbReference type="SUPFAM" id="SSF53756">
    <property type="entry name" value="UDP-Glycosyltransferase/glycogen phosphorylase"/>
    <property type="match status" value="1"/>
</dbReference>
<dbReference type="Pfam" id="PF00534">
    <property type="entry name" value="Glycos_transf_1"/>
    <property type="match status" value="1"/>
</dbReference>
<dbReference type="EMBL" id="AAXW01000007">
    <property type="protein sequence ID" value="EAZ92275.1"/>
    <property type="molecule type" value="Genomic_DNA"/>
</dbReference>
<evidence type="ECO:0000313" key="3">
    <source>
        <dbReference type="Proteomes" id="UP000003781"/>
    </source>
</evidence>
<dbReference type="AlphaFoldDB" id="A3IMA6"/>
<protein>
    <submittedName>
        <fullName evidence="2">Glycosyl transferase, group 1 family protein</fullName>
    </submittedName>
</protein>
<organism evidence="2 3">
    <name type="scientific">Crocosphaera chwakensis CCY0110</name>
    <dbReference type="NCBI Taxonomy" id="391612"/>
    <lineage>
        <taxon>Bacteria</taxon>
        <taxon>Bacillati</taxon>
        <taxon>Cyanobacteriota</taxon>
        <taxon>Cyanophyceae</taxon>
        <taxon>Oscillatoriophycideae</taxon>
        <taxon>Chroococcales</taxon>
        <taxon>Aphanothecaceae</taxon>
        <taxon>Crocosphaera</taxon>
        <taxon>Crocosphaera chwakensis</taxon>
    </lineage>
</organism>
<dbReference type="Gene3D" id="3.40.50.2000">
    <property type="entry name" value="Glycogen Phosphorylase B"/>
    <property type="match status" value="2"/>
</dbReference>
<dbReference type="InterPro" id="IPR050194">
    <property type="entry name" value="Glycosyltransferase_grp1"/>
</dbReference>
<name>A3IMA6_9CHRO</name>
<sequence length="295" mass="32810">MNGGMNYPSGFEYMEKKWVSQTVNLGRSFANLMNTLIPGKLKATTLLVANSRTRAALPTILKDKNIIELVENGVDLSIWQNLVKKDNNQQVKKTTKFVYMGRLVDWKAIDLLLLAAKKVIEQIPIQIDIVGDGNEREKLEQLAQSLGLTSEQESSKISIVQFVGWLSQSDCAKQLQAADVLILPSLYECGGAVVLEAMAMGIPVIATNWGGPVDYLDESCGILVEPSSREAFIQELASAMIKLASNPELCQKMGKAGYEKVRDQFDWEKKVDVILDIYRDSIDRYAKEETTLDAD</sequence>
<evidence type="ECO:0000259" key="1">
    <source>
        <dbReference type="Pfam" id="PF00534"/>
    </source>
</evidence>
<keyword evidence="2" id="KW-0808">Transferase</keyword>
<dbReference type="eggNOG" id="COG0438">
    <property type="taxonomic scope" value="Bacteria"/>
</dbReference>
<feature type="domain" description="Glycosyl transferase family 1" evidence="1">
    <location>
        <begin position="87"/>
        <end position="259"/>
    </location>
</feature>